<keyword evidence="2" id="KW-0418">Kinase</keyword>
<evidence type="ECO:0000313" key="4">
    <source>
        <dbReference type="EMBL" id="WIF98098.1"/>
    </source>
</evidence>
<dbReference type="InterPro" id="IPR036390">
    <property type="entry name" value="WH_DNA-bd_sf"/>
</dbReference>
<proteinExistence type="predicted"/>
<dbReference type="Pfam" id="PF00294">
    <property type="entry name" value="PfkB"/>
    <property type="match status" value="1"/>
</dbReference>
<evidence type="ECO:0000256" key="1">
    <source>
        <dbReference type="ARBA" id="ARBA00022679"/>
    </source>
</evidence>
<gene>
    <name evidence="4" type="ORF">QNI29_20650</name>
</gene>
<keyword evidence="5" id="KW-1185">Reference proteome</keyword>
<evidence type="ECO:0000313" key="5">
    <source>
        <dbReference type="Proteomes" id="UP001236652"/>
    </source>
</evidence>
<dbReference type="InterPro" id="IPR002173">
    <property type="entry name" value="Carboh/pur_kinase_PfkB_CS"/>
</dbReference>
<dbReference type="InterPro" id="IPR029056">
    <property type="entry name" value="Ribokinase-like"/>
</dbReference>
<dbReference type="Gene3D" id="3.40.1190.20">
    <property type="match status" value="1"/>
</dbReference>
<dbReference type="Pfam" id="PF13412">
    <property type="entry name" value="HTH_24"/>
    <property type="match status" value="1"/>
</dbReference>
<sequence length="367" mass="40383">MSTAKLTERERQVYELIQKNPYVSQQDLSETLHLSRSTVANLVSSLVQKDVLLGRAYVLNDSQQVVCVGGANVDRKFRSLEPFQLHTSNPVQSSYSVGGVARNIAENLGRLGYNPSLITAAGKDADWEIIERASSLIQLDTVLHIPSASTGTYTAVLNAEGDMTVAFADMEVYDYILPPLLSTHDKKLKQASCIIADLNCPKEGLYYLLQKAQSFHVPLAFVTVSIPKMKRLPKDLSGLTWLMTNVEESASYLGMTIETNKQWEDAVTYWLERGVSYVTVTWGEHGVMVGSAEGIELYETATIPEVQDVTGAGDAFAAAVIYSWLEGKTLRGAIQTGLQSATLCIQSHYTVRPDLTPQLLNAQEEKI</sequence>
<dbReference type="InterPro" id="IPR011611">
    <property type="entry name" value="PfkB_dom"/>
</dbReference>
<reference evidence="4 5" key="1">
    <citation type="submission" date="2023-05" db="EMBL/GenBank/DDBJ databases">
        <title>Comparative genomics reveals the evidence of polycyclic aromatic hydrocarbons degradation in moderately halophilic genus Pontibacillus.</title>
        <authorList>
            <person name="Yang H."/>
            <person name="Qian Z."/>
        </authorList>
    </citation>
    <scope>NUCLEOTIDE SEQUENCE [LARGE SCALE GENOMIC DNA]</scope>
    <source>
        <strain evidence="5">HN14</strain>
    </source>
</reference>
<dbReference type="PANTHER" id="PTHR42909:SF4">
    <property type="entry name" value="CARBOHYDRATE KINASE, PFKB FAMILY"/>
    <property type="match status" value="1"/>
</dbReference>
<protein>
    <submittedName>
        <fullName evidence="4">Winged helix-turn-helix transcriptional regulator</fullName>
    </submittedName>
</protein>
<dbReference type="SUPFAM" id="SSF53613">
    <property type="entry name" value="Ribokinase-like"/>
    <property type="match status" value="1"/>
</dbReference>
<dbReference type="Gene3D" id="1.10.10.10">
    <property type="entry name" value="Winged helix-like DNA-binding domain superfamily/Winged helix DNA-binding domain"/>
    <property type="match status" value="1"/>
</dbReference>
<organism evidence="4 5">
    <name type="scientific">Pontibacillus chungwhensis</name>
    <dbReference type="NCBI Taxonomy" id="265426"/>
    <lineage>
        <taxon>Bacteria</taxon>
        <taxon>Bacillati</taxon>
        <taxon>Bacillota</taxon>
        <taxon>Bacilli</taxon>
        <taxon>Bacillales</taxon>
        <taxon>Bacillaceae</taxon>
        <taxon>Pontibacillus</taxon>
    </lineage>
</organism>
<keyword evidence="1" id="KW-0808">Transferase</keyword>
<dbReference type="Proteomes" id="UP001236652">
    <property type="component" value="Chromosome"/>
</dbReference>
<dbReference type="InterPro" id="IPR036388">
    <property type="entry name" value="WH-like_DNA-bd_sf"/>
</dbReference>
<evidence type="ECO:0000256" key="2">
    <source>
        <dbReference type="ARBA" id="ARBA00022777"/>
    </source>
</evidence>
<dbReference type="PANTHER" id="PTHR42909">
    <property type="entry name" value="ZGC:136858"/>
    <property type="match status" value="1"/>
</dbReference>
<dbReference type="PROSITE" id="PS00583">
    <property type="entry name" value="PFKB_KINASES_1"/>
    <property type="match status" value="1"/>
</dbReference>
<dbReference type="PROSITE" id="PS00584">
    <property type="entry name" value="PFKB_KINASES_2"/>
    <property type="match status" value="1"/>
</dbReference>
<dbReference type="EMBL" id="CP126446">
    <property type="protein sequence ID" value="WIF98098.1"/>
    <property type="molecule type" value="Genomic_DNA"/>
</dbReference>
<name>A0ABY8UY14_9BACI</name>
<dbReference type="CDD" id="cd01941">
    <property type="entry name" value="YeiC_kinase_like"/>
    <property type="match status" value="1"/>
</dbReference>
<feature type="domain" description="Carbohydrate kinase PfkB" evidence="3">
    <location>
        <begin position="63"/>
        <end position="352"/>
    </location>
</feature>
<evidence type="ECO:0000259" key="3">
    <source>
        <dbReference type="Pfam" id="PF00294"/>
    </source>
</evidence>
<dbReference type="SUPFAM" id="SSF46785">
    <property type="entry name" value="Winged helix' DNA-binding domain"/>
    <property type="match status" value="1"/>
</dbReference>
<dbReference type="RefSeq" id="WP_231419454.1">
    <property type="nucleotide sequence ID" value="NZ_CP126446.1"/>
</dbReference>
<accession>A0ABY8UY14</accession>